<evidence type="ECO:0000313" key="3">
    <source>
        <dbReference type="Proteomes" id="UP000319210"/>
    </source>
</evidence>
<comment type="caution">
    <text evidence="2">The sequence shown here is derived from an EMBL/GenBank/DDBJ whole genome shotgun (WGS) entry which is preliminary data.</text>
</comment>
<organism evidence="2 3">
    <name type="scientific">Streptomyces cacaoi</name>
    <dbReference type="NCBI Taxonomy" id="1898"/>
    <lineage>
        <taxon>Bacteria</taxon>
        <taxon>Bacillati</taxon>
        <taxon>Actinomycetota</taxon>
        <taxon>Actinomycetes</taxon>
        <taxon>Kitasatosporales</taxon>
        <taxon>Streptomycetaceae</taxon>
        <taxon>Streptomyces</taxon>
    </lineage>
</organism>
<name>A0A4Y3QZ93_STRCI</name>
<dbReference type="EMBL" id="BJMM01000014">
    <property type="protein sequence ID" value="GEB50726.1"/>
    <property type="molecule type" value="Genomic_DNA"/>
</dbReference>
<dbReference type="OrthoDB" id="8041036at2"/>
<proteinExistence type="predicted"/>
<sequence>MSTEYDGTTAPSPHAGAVEPAADPGWPLVDPDRDVRLLPDGTGHGRDAAAVRAVRAGFEEVKARVVAEGVWKAEPARGRVREPLHALPALAALHPLAEPVLRYRVETLVSCLQTLVRRYPYDAELRDFLGVPAAMDAVVHAYREAAASAGKAEGAAAHRETTAADRENTTADGENAAADGEDAAGPAVDLCRLDLLGSTLGTVRVLEFNPSCPGGLLSAGMLGRFWRESAAAPALEHWQVPPAPIEYPAWFADWLLAHGRRHGLEPPHLRKVGLFRPPEGTSFEFGLMAAQLRARGSEPVEADPADAAAVTALRLGYLKHLPVEGGPADTWHTFHAQLRRFAGRPPVPALVVPNLPAERWVAENKLCMAVLSDPRFRRLFPAAWRWSLDALVPWSRKLGDGITPAEAVAERARLVLKAPYSCRGRAVVIGADTPADEWERTVRSLGHRGWLVQEQVSAERLTSDEEPCHRDLVVPVLEGRVIGYGSRMSQGHLLNTARGGGTPVLYPPHPLPFPPHDEGRESA</sequence>
<accession>A0A4Y3QZ93</accession>
<gene>
    <name evidence="2" type="ORF">SCA03_32770</name>
</gene>
<evidence type="ECO:0000256" key="1">
    <source>
        <dbReference type="SAM" id="MobiDB-lite"/>
    </source>
</evidence>
<dbReference type="AlphaFoldDB" id="A0A4Y3QZ93"/>
<dbReference type="RefSeq" id="WP_086818032.1">
    <property type="nucleotide sequence ID" value="NZ_BJMM01000014.1"/>
</dbReference>
<evidence type="ECO:0008006" key="4">
    <source>
        <dbReference type="Google" id="ProtNLM"/>
    </source>
</evidence>
<dbReference type="Proteomes" id="UP000319210">
    <property type="component" value="Unassembled WGS sequence"/>
</dbReference>
<feature type="region of interest" description="Disordered" evidence="1">
    <location>
        <begin position="1"/>
        <end position="26"/>
    </location>
</feature>
<evidence type="ECO:0000313" key="2">
    <source>
        <dbReference type="EMBL" id="GEB50726.1"/>
    </source>
</evidence>
<keyword evidence="3" id="KW-1185">Reference proteome</keyword>
<feature type="region of interest" description="Disordered" evidence="1">
    <location>
        <begin position="151"/>
        <end position="181"/>
    </location>
</feature>
<reference evidence="2 3" key="1">
    <citation type="submission" date="2019-06" db="EMBL/GenBank/DDBJ databases">
        <title>Whole genome shotgun sequence of Streptomyces cacaoi subsp. cacaoi NBRC 12748.</title>
        <authorList>
            <person name="Hosoyama A."/>
            <person name="Uohara A."/>
            <person name="Ohji S."/>
            <person name="Ichikawa N."/>
        </authorList>
    </citation>
    <scope>NUCLEOTIDE SEQUENCE [LARGE SCALE GENOMIC DNA]</scope>
    <source>
        <strain evidence="2 3">NBRC 12748</strain>
    </source>
</reference>
<dbReference type="SUPFAM" id="SSF56059">
    <property type="entry name" value="Glutathione synthetase ATP-binding domain-like"/>
    <property type="match status" value="1"/>
</dbReference>
<protein>
    <recommendedName>
        <fullName evidence="4">Glutathionylspermidine synthase pre-ATP-grasp-like domain-containing protein</fullName>
    </recommendedName>
</protein>
<feature type="compositionally biased region" description="Basic and acidic residues" evidence="1">
    <location>
        <begin position="156"/>
        <end position="169"/>
    </location>
</feature>
<feature type="compositionally biased region" description="Polar residues" evidence="1">
    <location>
        <begin position="1"/>
        <end position="11"/>
    </location>
</feature>